<name>A0A7X6LTZ6_9NOCA</name>
<evidence type="ECO:0000259" key="1">
    <source>
        <dbReference type="PROSITE" id="PS51819"/>
    </source>
</evidence>
<reference evidence="2 3" key="1">
    <citation type="submission" date="2020-04" db="EMBL/GenBank/DDBJ databases">
        <title>MicrobeNet Type strains.</title>
        <authorList>
            <person name="Nicholson A.C."/>
        </authorList>
    </citation>
    <scope>NUCLEOTIDE SEQUENCE [LARGE SCALE GENOMIC DNA]</scope>
    <source>
        <strain evidence="2 3">DSM 44445</strain>
    </source>
</reference>
<accession>A0A7X6LTZ6</accession>
<evidence type="ECO:0000313" key="2">
    <source>
        <dbReference type="EMBL" id="NKY84528.1"/>
    </source>
</evidence>
<keyword evidence="2" id="KW-0560">Oxidoreductase</keyword>
<dbReference type="InterPro" id="IPR029068">
    <property type="entry name" value="Glyas_Bleomycin-R_OHBP_Dase"/>
</dbReference>
<gene>
    <name evidence="2" type="ORF">HGA07_02670</name>
</gene>
<organism evidence="2 3">
    <name type="scientific">Nocardia veterana</name>
    <dbReference type="NCBI Taxonomy" id="132249"/>
    <lineage>
        <taxon>Bacteria</taxon>
        <taxon>Bacillati</taxon>
        <taxon>Actinomycetota</taxon>
        <taxon>Actinomycetes</taxon>
        <taxon>Mycobacteriales</taxon>
        <taxon>Nocardiaceae</taxon>
        <taxon>Nocardia</taxon>
    </lineage>
</organism>
<dbReference type="InterPro" id="IPR037523">
    <property type="entry name" value="VOC_core"/>
</dbReference>
<dbReference type="SUPFAM" id="SSF54593">
    <property type="entry name" value="Glyoxalase/Bleomycin resistance protein/Dihydroxybiphenyl dioxygenase"/>
    <property type="match status" value="1"/>
</dbReference>
<keyword evidence="2" id="KW-0223">Dioxygenase</keyword>
<keyword evidence="3" id="KW-1185">Reference proteome</keyword>
<dbReference type="Gene3D" id="3.10.180.10">
    <property type="entry name" value="2,3-Dihydroxybiphenyl 1,2-Dioxygenase, domain 1"/>
    <property type="match status" value="1"/>
</dbReference>
<proteinExistence type="predicted"/>
<dbReference type="AlphaFoldDB" id="A0A7X6LTZ6"/>
<dbReference type="RefSeq" id="WP_051031772.1">
    <property type="nucleotide sequence ID" value="NZ_CAWPHS010000012.1"/>
</dbReference>
<evidence type="ECO:0000313" key="3">
    <source>
        <dbReference type="Proteomes" id="UP000523447"/>
    </source>
</evidence>
<comment type="caution">
    <text evidence="2">The sequence shown here is derived from an EMBL/GenBank/DDBJ whole genome shotgun (WGS) entry which is preliminary data.</text>
</comment>
<dbReference type="GO" id="GO:0051213">
    <property type="term" value="F:dioxygenase activity"/>
    <property type="evidence" value="ECO:0007669"/>
    <property type="project" value="UniProtKB-KW"/>
</dbReference>
<feature type="domain" description="VOC" evidence="1">
    <location>
        <begin position="2"/>
        <end position="109"/>
    </location>
</feature>
<dbReference type="PROSITE" id="PS51819">
    <property type="entry name" value="VOC"/>
    <property type="match status" value="1"/>
</dbReference>
<sequence length="113" mass="12377">MTVHHVGAAYPVDNLTAAVDLLAALVGEPTVADGDRWARFDIGGTRIMLAGTDRDADTPFLTIKVDDLDDTLRTLRSRGHEIADPHTGPHERRITIRLPGETAWHIAVYEPLS</sequence>
<protein>
    <submittedName>
        <fullName evidence="2">Glyoxalase/bleomycin resistance/dioxygenase family protein</fullName>
    </submittedName>
</protein>
<dbReference type="Proteomes" id="UP000523447">
    <property type="component" value="Unassembled WGS sequence"/>
</dbReference>
<dbReference type="EMBL" id="JAAXPE010000002">
    <property type="protein sequence ID" value="NKY84528.1"/>
    <property type="molecule type" value="Genomic_DNA"/>
</dbReference>